<protein>
    <recommendedName>
        <fullName evidence="3">GIY-YIG domain-containing protein</fullName>
    </recommendedName>
</protein>
<evidence type="ECO:0000313" key="1">
    <source>
        <dbReference type="EMBL" id="MCW8347346.1"/>
    </source>
</evidence>
<evidence type="ECO:0008006" key="3">
    <source>
        <dbReference type="Google" id="ProtNLM"/>
    </source>
</evidence>
<accession>A0A9X3HXC4</accession>
<dbReference type="InterPro" id="IPR035901">
    <property type="entry name" value="GIY-YIG_endonuc_sf"/>
</dbReference>
<reference evidence="1" key="1">
    <citation type="submission" date="2022-02" db="EMBL/GenBank/DDBJ databases">
        <title>Vibrio sp. nov, a new bacterium isolated from seawater.</title>
        <authorList>
            <person name="Yuan Y."/>
        </authorList>
    </citation>
    <scope>NUCLEOTIDE SEQUENCE</scope>
    <source>
        <strain evidence="1">ZSDZ65</strain>
    </source>
</reference>
<name>A0A9X3HXC4_9VIBR</name>
<keyword evidence="2" id="KW-1185">Reference proteome</keyword>
<dbReference type="AlphaFoldDB" id="A0A9X3HXC4"/>
<dbReference type="Proteomes" id="UP001155587">
    <property type="component" value="Unassembled WGS sequence"/>
</dbReference>
<organism evidence="1 2">
    <name type="scientific">Vibrio qingdaonensis</name>
    <dbReference type="NCBI Taxonomy" id="2829491"/>
    <lineage>
        <taxon>Bacteria</taxon>
        <taxon>Pseudomonadati</taxon>
        <taxon>Pseudomonadota</taxon>
        <taxon>Gammaproteobacteria</taxon>
        <taxon>Vibrionales</taxon>
        <taxon>Vibrionaceae</taxon>
        <taxon>Vibrio</taxon>
    </lineage>
</organism>
<dbReference type="CDD" id="cd00719">
    <property type="entry name" value="GIY-YIG_SF"/>
    <property type="match status" value="1"/>
</dbReference>
<dbReference type="SUPFAM" id="SSF82771">
    <property type="entry name" value="GIY-YIG endonuclease"/>
    <property type="match status" value="1"/>
</dbReference>
<evidence type="ECO:0000313" key="2">
    <source>
        <dbReference type="Proteomes" id="UP001155587"/>
    </source>
</evidence>
<comment type="caution">
    <text evidence="1">The sequence shown here is derived from an EMBL/GenBank/DDBJ whole genome shotgun (WGS) entry which is preliminary data.</text>
</comment>
<proteinExistence type="predicted"/>
<sequence length="101" mass="12004">MFISKYQTSEVVMRDFHLRFFVDRRWPDGFEEQVFDDDFDLSIIPEHSGAYVLGTSDGTKLVYPWGASPVFYVGQSKNLRKRIKDHLTYTQQAMEEHDSYW</sequence>
<dbReference type="RefSeq" id="WP_265675875.1">
    <property type="nucleotide sequence ID" value="NZ_JAKRRY010000021.1"/>
</dbReference>
<dbReference type="EMBL" id="JAKRRY010000021">
    <property type="protein sequence ID" value="MCW8347346.1"/>
    <property type="molecule type" value="Genomic_DNA"/>
</dbReference>
<gene>
    <name evidence="1" type="ORF">MD535_15165</name>
</gene>